<dbReference type="GO" id="GO:0005886">
    <property type="term" value="C:plasma membrane"/>
    <property type="evidence" value="ECO:0007669"/>
    <property type="project" value="UniProtKB-SubCell"/>
</dbReference>
<evidence type="ECO:0000313" key="10">
    <source>
        <dbReference type="EMBL" id="NMV42145.1"/>
    </source>
</evidence>
<evidence type="ECO:0000259" key="6">
    <source>
        <dbReference type="Pfam" id="PF25917"/>
    </source>
</evidence>
<feature type="domain" description="Multidrug resistance protein MdtA-like beta-barrel" evidence="7">
    <location>
        <begin position="211"/>
        <end position="301"/>
    </location>
</feature>
<dbReference type="PANTHER" id="PTHR30158:SF3">
    <property type="entry name" value="MULTIDRUG EFFLUX PUMP SUBUNIT ACRA-RELATED"/>
    <property type="match status" value="1"/>
</dbReference>
<evidence type="ECO:0000256" key="2">
    <source>
        <dbReference type="ARBA" id="ARBA00009477"/>
    </source>
</evidence>
<evidence type="ECO:0000256" key="3">
    <source>
        <dbReference type="SAM" id="MobiDB-lite"/>
    </source>
</evidence>
<evidence type="ECO:0000313" key="12">
    <source>
        <dbReference type="Proteomes" id="UP000575469"/>
    </source>
</evidence>
<reference evidence="11" key="2">
    <citation type="submission" date="2016-06" db="EMBL/GenBank/DDBJ databases">
        <authorList>
            <person name="Xu Y."/>
            <person name="Nagy A."/>
            <person name="Yan X."/>
            <person name="Kim S.W."/>
            <person name="Haley B."/>
            <person name="Liu N.T."/>
            <person name="Nou X."/>
        </authorList>
    </citation>
    <scope>NUCLEOTIDE SEQUENCE [LARGE SCALE GENOMIC DNA]</scope>
    <source>
        <strain evidence="11">ATCC 49129</strain>
    </source>
</reference>
<protein>
    <submittedName>
        <fullName evidence="10">Efflux RND transporter periplasmic adaptor subunit</fullName>
    </submittedName>
    <submittedName>
        <fullName evidence="9">Efflux transporter periplasmic adaptor subunit</fullName>
    </submittedName>
</protein>
<dbReference type="EMBL" id="CP016022">
    <property type="protein sequence ID" value="ANJ74301.1"/>
    <property type="molecule type" value="Genomic_DNA"/>
</dbReference>
<dbReference type="OrthoDB" id="9783047at2"/>
<reference evidence="10 12" key="3">
    <citation type="submission" date="2020-04" db="EMBL/GenBank/DDBJ databases">
        <title>Ralstonia insidiosa genome sequencing and assembly.</title>
        <authorList>
            <person name="Martins R.C.R."/>
            <person name="Perdigao-Neto L.V."/>
            <person name="Levin A.S.S."/>
            <person name="Costa S.F."/>
        </authorList>
    </citation>
    <scope>NUCLEOTIDE SEQUENCE [LARGE SCALE GENOMIC DNA]</scope>
    <source>
        <strain evidence="10 12">5047</strain>
    </source>
</reference>
<dbReference type="FunFam" id="2.40.420.20:FF:000001">
    <property type="entry name" value="Efflux RND transporter periplasmic adaptor subunit"/>
    <property type="match status" value="1"/>
</dbReference>
<feature type="region of interest" description="Disordered" evidence="3">
    <location>
        <begin position="380"/>
        <end position="402"/>
    </location>
</feature>
<evidence type="ECO:0000256" key="4">
    <source>
        <dbReference type="SAM" id="SignalP"/>
    </source>
</evidence>
<gene>
    <name evidence="9" type="ORF">A9Y76_18415</name>
    <name evidence="10" type="ORF">HGR00_29960</name>
</gene>
<feature type="signal peptide" evidence="4">
    <location>
        <begin position="1"/>
        <end position="23"/>
    </location>
</feature>
<evidence type="ECO:0000259" key="7">
    <source>
        <dbReference type="Pfam" id="PF25944"/>
    </source>
</evidence>
<dbReference type="Gene3D" id="1.10.287.470">
    <property type="entry name" value="Helix hairpin bin"/>
    <property type="match status" value="1"/>
</dbReference>
<evidence type="ECO:0000313" key="9">
    <source>
        <dbReference type="EMBL" id="ANJ74301.1"/>
    </source>
</evidence>
<reference evidence="9" key="1">
    <citation type="submission" date="2016-06" db="EMBL/GenBank/DDBJ databases">
        <authorList>
            <person name="Kjaerup R.B."/>
            <person name="Dalgaard T.S."/>
            <person name="Juul-Madsen H.R."/>
        </authorList>
    </citation>
    <scope>NUCLEOTIDE SEQUENCE [LARGE SCALE GENOMIC DNA]</scope>
    <source>
        <strain evidence="9">ATCC 49129</strain>
    </source>
</reference>
<dbReference type="InterPro" id="IPR058627">
    <property type="entry name" value="MdtA-like_C"/>
</dbReference>
<dbReference type="Pfam" id="PF25876">
    <property type="entry name" value="HH_MFP_RND"/>
    <property type="match status" value="1"/>
</dbReference>
<dbReference type="Gene3D" id="2.40.30.170">
    <property type="match status" value="1"/>
</dbReference>
<dbReference type="EMBL" id="JABBZM010000049">
    <property type="protein sequence ID" value="NMV42145.1"/>
    <property type="molecule type" value="Genomic_DNA"/>
</dbReference>
<dbReference type="GeneID" id="61528004"/>
<dbReference type="GO" id="GO:0022857">
    <property type="term" value="F:transmembrane transporter activity"/>
    <property type="evidence" value="ECO:0007669"/>
    <property type="project" value="InterPro"/>
</dbReference>
<dbReference type="Pfam" id="PF25917">
    <property type="entry name" value="BSH_RND"/>
    <property type="match status" value="1"/>
</dbReference>
<evidence type="ECO:0000259" key="8">
    <source>
        <dbReference type="Pfam" id="PF25967"/>
    </source>
</evidence>
<dbReference type="InterPro" id="IPR006143">
    <property type="entry name" value="RND_pump_MFP"/>
</dbReference>
<dbReference type="Pfam" id="PF25967">
    <property type="entry name" value="RND-MFP_C"/>
    <property type="match status" value="1"/>
</dbReference>
<evidence type="ECO:0000313" key="11">
    <source>
        <dbReference type="Proteomes" id="UP000078572"/>
    </source>
</evidence>
<dbReference type="STRING" id="190721.ACS15_3891"/>
<comment type="subcellular location">
    <subcellularLocation>
        <location evidence="1">Cell envelope</location>
    </subcellularLocation>
</comment>
<sequence>MRNRSLLCSRRLVAAAALVTVLAACGKDKPVPHAAGPVEVGVVTVAAQNLPVAVELPGRVNPVRVAQVRARAAGIVLKKQFVEGSEVKAGQSLFQIDPAPLQATLDSARAAAAKAQATLAQAALQEARYRDLVPINAVSKQDYDNAVIAVKQSEADLASARAAVRTAELNLGYTKVNSPIDGRIGAAQVTEGALVGQGDATLMATVTQLDPIYVDVTQASTQILALRRAMQAGQLQGVDGKAAQVHLVLDDGTVYPLPGTFKFSDITVDQTTGSVSLRAEFPNPNKDLLPGMFVRARLDQATQQNALTVPQAALSRDAAGNATVMIVNAQNKVEARPVKTTTAVGSVWVIESGLTAGDKVIVNGLQKVKPGADVTTVAADAPATQPATPDAASAPAAQVAAK</sequence>
<dbReference type="RefSeq" id="WP_064806057.1">
    <property type="nucleotide sequence ID" value="NZ_CP016022.1"/>
</dbReference>
<dbReference type="Pfam" id="PF25944">
    <property type="entry name" value="Beta-barrel_RND"/>
    <property type="match status" value="1"/>
</dbReference>
<keyword evidence="11" id="KW-1185">Reference proteome</keyword>
<feature type="domain" description="Multidrug resistance protein MdtA-like alpha-helical hairpin" evidence="5">
    <location>
        <begin position="104"/>
        <end position="174"/>
    </location>
</feature>
<dbReference type="SUPFAM" id="SSF111369">
    <property type="entry name" value="HlyD-like secretion proteins"/>
    <property type="match status" value="1"/>
</dbReference>
<dbReference type="InterPro" id="IPR058626">
    <property type="entry name" value="MdtA-like_b-barrel"/>
</dbReference>
<feature type="domain" description="Multidrug resistance protein MdtA-like barrel-sandwich hybrid" evidence="6">
    <location>
        <begin position="64"/>
        <end position="207"/>
    </location>
</feature>
<evidence type="ECO:0000259" key="5">
    <source>
        <dbReference type="Pfam" id="PF25876"/>
    </source>
</evidence>
<keyword evidence="4" id="KW-0732">Signal</keyword>
<dbReference type="InterPro" id="IPR058624">
    <property type="entry name" value="MdtA-like_HH"/>
</dbReference>
<dbReference type="Proteomes" id="UP000078572">
    <property type="component" value="Chromosome 1"/>
</dbReference>
<dbReference type="Proteomes" id="UP000575469">
    <property type="component" value="Unassembled WGS sequence"/>
</dbReference>
<dbReference type="AlphaFoldDB" id="A0A192A202"/>
<dbReference type="Gene3D" id="2.40.50.100">
    <property type="match status" value="1"/>
</dbReference>
<name>A0A192A202_9RALS</name>
<comment type="similarity">
    <text evidence="2">Belongs to the membrane fusion protein (MFP) (TC 8.A.1) family.</text>
</comment>
<feature type="chain" id="PRO_5044553963" evidence="4">
    <location>
        <begin position="24"/>
        <end position="402"/>
    </location>
</feature>
<evidence type="ECO:0000256" key="1">
    <source>
        <dbReference type="ARBA" id="ARBA00004196"/>
    </source>
</evidence>
<dbReference type="PANTHER" id="PTHR30158">
    <property type="entry name" value="ACRA/E-RELATED COMPONENT OF DRUG EFFLUX TRANSPORTER"/>
    <property type="match status" value="1"/>
</dbReference>
<dbReference type="Gene3D" id="2.40.420.20">
    <property type="match status" value="1"/>
</dbReference>
<organism evidence="9 11">
    <name type="scientific">Ralstonia insidiosa</name>
    <dbReference type="NCBI Taxonomy" id="190721"/>
    <lineage>
        <taxon>Bacteria</taxon>
        <taxon>Pseudomonadati</taxon>
        <taxon>Pseudomonadota</taxon>
        <taxon>Betaproteobacteria</taxon>
        <taxon>Burkholderiales</taxon>
        <taxon>Burkholderiaceae</taxon>
        <taxon>Ralstonia</taxon>
    </lineage>
</organism>
<dbReference type="GO" id="GO:0046677">
    <property type="term" value="P:response to antibiotic"/>
    <property type="evidence" value="ECO:0007669"/>
    <property type="project" value="TreeGrafter"/>
</dbReference>
<proteinExistence type="inferred from homology"/>
<accession>A0A192A202</accession>
<dbReference type="InterPro" id="IPR058625">
    <property type="entry name" value="MdtA-like_BSH"/>
</dbReference>
<feature type="domain" description="Multidrug resistance protein MdtA-like C-terminal permuted SH3" evidence="8">
    <location>
        <begin position="305"/>
        <end position="367"/>
    </location>
</feature>
<dbReference type="PROSITE" id="PS51257">
    <property type="entry name" value="PROKAR_LIPOPROTEIN"/>
    <property type="match status" value="1"/>
</dbReference>
<dbReference type="NCBIfam" id="TIGR01730">
    <property type="entry name" value="RND_mfp"/>
    <property type="match status" value="1"/>
</dbReference>